<dbReference type="Proteomes" id="UP000032900">
    <property type="component" value="Unassembled WGS sequence"/>
</dbReference>
<keyword evidence="2" id="KW-1185">Reference proteome</keyword>
<organism evidence="1 2">
    <name type="scientific">Geofilum rubicundum JCM 15548</name>
    <dbReference type="NCBI Taxonomy" id="1236989"/>
    <lineage>
        <taxon>Bacteria</taxon>
        <taxon>Pseudomonadati</taxon>
        <taxon>Bacteroidota</taxon>
        <taxon>Bacteroidia</taxon>
        <taxon>Marinilabiliales</taxon>
        <taxon>Marinilabiliaceae</taxon>
        <taxon>Geofilum</taxon>
    </lineage>
</organism>
<evidence type="ECO:0000313" key="1">
    <source>
        <dbReference type="EMBL" id="GAO29812.1"/>
    </source>
</evidence>
<accession>A0A0E9LW41</accession>
<evidence type="ECO:0000313" key="2">
    <source>
        <dbReference type="Proteomes" id="UP000032900"/>
    </source>
</evidence>
<dbReference type="EMBL" id="BAZW01000013">
    <property type="protein sequence ID" value="GAO29812.1"/>
    <property type="molecule type" value="Genomic_DNA"/>
</dbReference>
<dbReference type="STRING" id="1236989.JCM15548_12040"/>
<proteinExistence type="predicted"/>
<comment type="caution">
    <text evidence="1">The sequence shown here is derived from an EMBL/GenBank/DDBJ whole genome shotgun (WGS) entry which is preliminary data.</text>
</comment>
<sequence>MILVLFTGILSLLSSCEKEPIETEVNEFILKSTSEQPEHACGETSFDLWAGQTMKSGLITISNDEENIFIEITTKDGWQLQQTHLHLGSTYQDIPKNKSGVPVPGHFTYNTLHLPLVTTYTYTVPNNRSIGDEIIIAIHAEVVKTDKSGEIIGEETAWAGNIEGPSSRWWFYLSFTMAECEDEICYKYQDETAWAGTLKDVTPWFAIIELDETQTAKDQPLWAGKYLRTGTVYVRPDALNPGMLKITVRLAEDVFLQEGDNWFIQGYYAMPTSRPVSEDMTYKGSEHWREFVKRIPAENVNFVAVQINISIQIEIPCE</sequence>
<name>A0A0E9LW41_9BACT</name>
<dbReference type="AlphaFoldDB" id="A0A0E9LW41"/>
<gene>
    <name evidence="1" type="ORF">JCM15548_12040</name>
</gene>
<reference evidence="1 2" key="1">
    <citation type="journal article" date="2015" name="Microbes Environ.">
        <title>Distribution and evolution of nitrogen fixation genes in the phylum bacteroidetes.</title>
        <authorList>
            <person name="Inoue J."/>
            <person name="Oshima K."/>
            <person name="Suda W."/>
            <person name="Sakamoto M."/>
            <person name="Iino T."/>
            <person name="Noda S."/>
            <person name="Hongoh Y."/>
            <person name="Hattori M."/>
            <person name="Ohkuma M."/>
        </authorList>
    </citation>
    <scope>NUCLEOTIDE SEQUENCE [LARGE SCALE GENOMIC DNA]</scope>
    <source>
        <strain evidence="1">JCM 15548</strain>
    </source>
</reference>
<protein>
    <submittedName>
        <fullName evidence="1">Uncharacterized protein</fullName>
    </submittedName>
</protein>